<keyword evidence="2" id="KW-0812">Transmembrane</keyword>
<dbReference type="Gene3D" id="3.30.700.10">
    <property type="entry name" value="Glycoprotein, Type 4 Pilin"/>
    <property type="match status" value="1"/>
</dbReference>
<feature type="transmembrane region" description="Helical" evidence="2">
    <location>
        <begin position="12"/>
        <end position="32"/>
    </location>
</feature>
<dbReference type="EMBL" id="QEKH01000042">
    <property type="protein sequence ID" value="PVY35185.1"/>
    <property type="molecule type" value="Genomic_DNA"/>
</dbReference>
<keyword evidence="2" id="KW-1133">Transmembrane helix</keyword>
<proteinExistence type="predicted"/>
<reference evidence="3 4" key="1">
    <citation type="submission" date="2018-04" db="EMBL/GenBank/DDBJ databases">
        <title>Genomic Encyclopedia of Type Strains, Phase IV (KMG-IV): sequencing the most valuable type-strain genomes for metagenomic binning, comparative biology and taxonomic classification.</title>
        <authorList>
            <person name="Goeker M."/>
        </authorList>
    </citation>
    <scope>NUCLEOTIDE SEQUENCE [LARGE SCALE GENOMIC DNA]</scope>
    <source>
        <strain evidence="3 4">DSM 14823</strain>
    </source>
</reference>
<dbReference type="SUPFAM" id="SSF54523">
    <property type="entry name" value="Pili subunits"/>
    <property type="match status" value="1"/>
</dbReference>
<sequence length="239" mass="26843">MSTREFRNFTLIELLVVIAIIAILAAMLLPALNQARERAKSSSCVSNLKQVGLASNLYQNDNKVFAETEANWSGATRGSWGYQFYRLNYLRTVPTMYCPVQYKPDFIPTNEDITWSYWNNIYGQNMYAWQTSTSTRLSALSSSHIRKPSQKAQILDSLMTGQESVRSVGWHEVYSWPQSGANQGNASPNHGRNCNILFFDGHVGTVQSNASDIAGVIPLYNTGLLGYDWSPGNVWSMYN</sequence>
<name>A0A2U1AFJ6_9BACT</name>
<protein>
    <submittedName>
        <fullName evidence="3">Prepilin-type N-terminal cleavage/methylation domain-containing protein/prepilin-type processing-associated H-X9-DG protein</fullName>
    </submittedName>
</protein>
<dbReference type="PANTHER" id="PTHR30093">
    <property type="entry name" value="GENERAL SECRETION PATHWAY PROTEIN G"/>
    <property type="match status" value="1"/>
</dbReference>
<comment type="caution">
    <text evidence="3">The sequence shown here is derived from an EMBL/GenBank/DDBJ whole genome shotgun (WGS) entry which is preliminary data.</text>
</comment>
<dbReference type="GO" id="GO:0015627">
    <property type="term" value="C:type II protein secretion system complex"/>
    <property type="evidence" value="ECO:0007669"/>
    <property type="project" value="InterPro"/>
</dbReference>
<dbReference type="InterPro" id="IPR045584">
    <property type="entry name" value="Pilin-like"/>
</dbReference>
<dbReference type="AlphaFoldDB" id="A0A2U1AFJ6"/>
<dbReference type="GO" id="GO:0015628">
    <property type="term" value="P:protein secretion by the type II secretion system"/>
    <property type="evidence" value="ECO:0007669"/>
    <property type="project" value="InterPro"/>
</dbReference>
<evidence type="ECO:0000256" key="1">
    <source>
        <dbReference type="ARBA" id="ARBA00022481"/>
    </source>
</evidence>
<keyword evidence="4" id="KW-1185">Reference proteome</keyword>
<evidence type="ECO:0000313" key="4">
    <source>
        <dbReference type="Proteomes" id="UP000245959"/>
    </source>
</evidence>
<accession>A0A2U1AFJ6</accession>
<keyword evidence="2" id="KW-0472">Membrane</keyword>
<organism evidence="3 4">
    <name type="scientific">Victivallis vadensis</name>
    <dbReference type="NCBI Taxonomy" id="172901"/>
    <lineage>
        <taxon>Bacteria</taxon>
        <taxon>Pseudomonadati</taxon>
        <taxon>Lentisphaerota</taxon>
        <taxon>Lentisphaeria</taxon>
        <taxon>Victivallales</taxon>
        <taxon>Victivallaceae</taxon>
        <taxon>Victivallis</taxon>
    </lineage>
</organism>
<keyword evidence="1" id="KW-0488">Methylation</keyword>
<evidence type="ECO:0000313" key="3">
    <source>
        <dbReference type="EMBL" id="PVY35185.1"/>
    </source>
</evidence>
<dbReference type="NCBIfam" id="TIGR02532">
    <property type="entry name" value="IV_pilin_GFxxxE"/>
    <property type="match status" value="1"/>
</dbReference>
<evidence type="ECO:0000256" key="2">
    <source>
        <dbReference type="SAM" id="Phobius"/>
    </source>
</evidence>
<dbReference type="PRINTS" id="PR00813">
    <property type="entry name" value="BCTERIALGSPG"/>
</dbReference>
<dbReference type="InterPro" id="IPR000983">
    <property type="entry name" value="Bac_GSPG_pilin"/>
</dbReference>
<dbReference type="Proteomes" id="UP000245959">
    <property type="component" value="Unassembled WGS sequence"/>
</dbReference>
<dbReference type="PANTHER" id="PTHR30093:SF2">
    <property type="entry name" value="TYPE II SECRETION SYSTEM PROTEIN H"/>
    <property type="match status" value="1"/>
</dbReference>
<gene>
    <name evidence="3" type="ORF">C8D82_14212</name>
</gene>
<dbReference type="InterPro" id="IPR012902">
    <property type="entry name" value="N_methyl_site"/>
</dbReference>